<dbReference type="GO" id="GO:0046872">
    <property type="term" value="F:metal ion binding"/>
    <property type="evidence" value="ECO:0007669"/>
    <property type="project" value="UniProtKB-KW"/>
</dbReference>
<comment type="pathway">
    <text evidence="2">Cofactor biosynthesis; NAD(+) biosynthesis; quinolinate from iminoaspartate: step 1/1.</text>
</comment>
<dbReference type="GO" id="GO:0008987">
    <property type="term" value="F:quinolinate synthetase A activity"/>
    <property type="evidence" value="ECO:0007669"/>
    <property type="project" value="UniProtKB-UniRule"/>
</dbReference>
<dbReference type="UniPathway" id="UPA00253">
    <property type="reaction ID" value="UER00327"/>
</dbReference>
<dbReference type="NCBIfam" id="TIGR00550">
    <property type="entry name" value="nadA"/>
    <property type="match status" value="1"/>
</dbReference>
<evidence type="ECO:0000256" key="7">
    <source>
        <dbReference type="ARBA" id="ARBA00022723"/>
    </source>
</evidence>
<evidence type="ECO:0000256" key="8">
    <source>
        <dbReference type="ARBA" id="ARBA00023004"/>
    </source>
</evidence>
<comment type="caution">
    <text evidence="11">The sequence shown here is derived from an EMBL/GenBank/DDBJ whole genome shotgun (WGS) entry which is preliminary data.</text>
</comment>
<keyword evidence="4" id="KW-0004">4Fe-4S</keyword>
<dbReference type="PANTHER" id="PTHR30573:SF0">
    <property type="entry name" value="QUINOLINATE SYNTHASE, CHLOROPLASTIC"/>
    <property type="match status" value="1"/>
</dbReference>
<evidence type="ECO:0000313" key="11">
    <source>
        <dbReference type="EMBL" id="HGK28454.1"/>
    </source>
</evidence>
<keyword evidence="7" id="KW-0479">Metal-binding</keyword>
<dbReference type="EC" id="2.5.1.72" evidence="3 10"/>
<gene>
    <name evidence="11" type="primary">nadA</name>
    <name evidence="11" type="ORF">ENS41_05810</name>
</gene>
<dbReference type="InterPro" id="IPR036094">
    <property type="entry name" value="NadA_sf"/>
</dbReference>
<protein>
    <recommendedName>
        <fullName evidence="3 10">Quinolinate synthase</fullName>
        <ecNumber evidence="3 10">2.5.1.72</ecNumber>
    </recommendedName>
</protein>
<keyword evidence="5" id="KW-0662">Pyridine nucleotide biosynthesis</keyword>
<dbReference type="AlphaFoldDB" id="A0A7C4GAB9"/>
<evidence type="ECO:0000256" key="9">
    <source>
        <dbReference type="ARBA" id="ARBA00023014"/>
    </source>
</evidence>
<dbReference type="EMBL" id="DSUT01000121">
    <property type="protein sequence ID" value="HGK28454.1"/>
    <property type="molecule type" value="Genomic_DNA"/>
</dbReference>
<organism evidence="11">
    <name type="scientific">candidate division WOR-3 bacterium</name>
    <dbReference type="NCBI Taxonomy" id="2052148"/>
    <lineage>
        <taxon>Bacteria</taxon>
        <taxon>Bacteria division WOR-3</taxon>
    </lineage>
</organism>
<name>A0A7C4GAB9_UNCW3</name>
<evidence type="ECO:0000256" key="3">
    <source>
        <dbReference type="ARBA" id="ARBA00012669"/>
    </source>
</evidence>
<dbReference type="PANTHER" id="PTHR30573">
    <property type="entry name" value="QUINOLINATE SYNTHETASE A"/>
    <property type="match status" value="1"/>
</dbReference>
<evidence type="ECO:0000256" key="1">
    <source>
        <dbReference type="ARBA" id="ARBA00001966"/>
    </source>
</evidence>
<keyword evidence="6" id="KW-0808">Transferase</keyword>
<proteinExistence type="predicted"/>
<evidence type="ECO:0000256" key="6">
    <source>
        <dbReference type="ARBA" id="ARBA00022679"/>
    </source>
</evidence>
<dbReference type="NCBIfam" id="NF006878">
    <property type="entry name" value="PRK09375.1-2"/>
    <property type="match status" value="1"/>
</dbReference>
<dbReference type="InterPro" id="IPR003473">
    <property type="entry name" value="NadA"/>
</dbReference>
<evidence type="ECO:0000256" key="5">
    <source>
        <dbReference type="ARBA" id="ARBA00022642"/>
    </source>
</evidence>
<dbReference type="GO" id="GO:0051539">
    <property type="term" value="F:4 iron, 4 sulfur cluster binding"/>
    <property type="evidence" value="ECO:0007669"/>
    <property type="project" value="UniProtKB-KW"/>
</dbReference>
<comment type="cofactor">
    <cofactor evidence="1">
        <name>[4Fe-4S] cluster</name>
        <dbReference type="ChEBI" id="CHEBI:49883"/>
    </cofactor>
</comment>
<dbReference type="Pfam" id="PF02445">
    <property type="entry name" value="NadA"/>
    <property type="match status" value="1"/>
</dbReference>
<evidence type="ECO:0000256" key="2">
    <source>
        <dbReference type="ARBA" id="ARBA00005065"/>
    </source>
</evidence>
<accession>A0A7C4GAB9</accession>
<reference evidence="11" key="1">
    <citation type="journal article" date="2020" name="mSystems">
        <title>Genome- and Community-Level Interaction Insights into Carbon Utilization and Element Cycling Functions of Hydrothermarchaeota in Hydrothermal Sediment.</title>
        <authorList>
            <person name="Zhou Z."/>
            <person name="Liu Y."/>
            <person name="Xu W."/>
            <person name="Pan J."/>
            <person name="Luo Z.H."/>
            <person name="Li M."/>
        </authorList>
    </citation>
    <scope>NUCLEOTIDE SEQUENCE [LARGE SCALE GENOMIC DNA]</scope>
    <source>
        <strain evidence="11">SpSt-488</strain>
    </source>
</reference>
<keyword evidence="9" id="KW-0411">Iron-sulfur</keyword>
<dbReference type="GO" id="GO:0034628">
    <property type="term" value="P:'de novo' NAD+ biosynthetic process from L-aspartate"/>
    <property type="evidence" value="ECO:0007669"/>
    <property type="project" value="TreeGrafter"/>
</dbReference>
<dbReference type="Gene3D" id="3.40.50.10800">
    <property type="entry name" value="NadA-like"/>
    <property type="match status" value="3"/>
</dbReference>
<sequence length="298" mass="32666">MTPVAEILRLKSERRAIVLAHNYQSPEIYEVADFIGDSLELARQARGAAAETIIFCGVRFMAETAKLVNPDARVVLAEPNAGCQMADMIDPETLRLRRRELGEVITVAYVNTSAAVKAESDICCTSANAVKVVESLPSGKTILFVPDRNLAAYVAARTGRHIVPWEGFCYVHALFTPSDVARARAEHPAARIIVHPECPHEVIQAADEVASTSGMLRLAGEHPEVVIGTEAGMCNRIRREYPRTRCYPLRRTALCRNMKLTTLAHVRRALEGGVEETTIPDAVAERARAALDRMLAVA</sequence>
<dbReference type="SUPFAM" id="SSF142754">
    <property type="entry name" value="NadA-like"/>
    <property type="match status" value="1"/>
</dbReference>
<evidence type="ECO:0000256" key="10">
    <source>
        <dbReference type="NCBIfam" id="TIGR00550"/>
    </source>
</evidence>
<evidence type="ECO:0000256" key="4">
    <source>
        <dbReference type="ARBA" id="ARBA00022485"/>
    </source>
</evidence>
<keyword evidence="8" id="KW-0408">Iron</keyword>